<dbReference type="AlphaFoldDB" id="A0A1Y9IVG0"/>
<keyword evidence="3" id="KW-0325">Glycoprotein</keyword>
<dbReference type="Proteomes" id="UP000075920">
    <property type="component" value="Unassembled WGS sequence"/>
</dbReference>
<feature type="chain" id="PRO_5012915751" evidence="4">
    <location>
        <begin position="33"/>
        <end position="274"/>
    </location>
</feature>
<reference evidence="7" key="1">
    <citation type="submission" date="2013-03" db="EMBL/GenBank/DDBJ databases">
        <title>The Genome Sequence of Anopheles minimus MINIMUS1.</title>
        <authorList>
            <consortium name="The Broad Institute Genomics Platform"/>
            <person name="Neafsey D.E."/>
            <person name="Walton C."/>
            <person name="Walker B."/>
            <person name="Young S.K."/>
            <person name="Zeng Q."/>
            <person name="Gargeya S."/>
            <person name="Fitzgerald M."/>
            <person name="Haas B."/>
            <person name="Abouelleil A."/>
            <person name="Allen A.W."/>
            <person name="Alvarado L."/>
            <person name="Arachchi H.M."/>
            <person name="Berlin A.M."/>
            <person name="Chapman S.B."/>
            <person name="Gainer-Dewar J."/>
            <person name="Goldberg J."/>
            <person name="Griggs A."/>
            <person name="Gujja S."/>
            <person name="Hansen M."/>
            <person name="Howarth C."/>
            <person name="Imamovic A."/>
            <person name="Ireland A."/>
            <person name="Larimer J."/>
            <person name="McCowan C."/>
            <person name="Murphy C."/>
            <person name="Pearson M."/>
            <person name="Poon T.W."/>
            <person name="Priest M."/>
            <person name="Roberts A."/>
            <person name="Saif S."/>
            <person name="Shea T."/>
            <person name="Sisk P."/>
            <person name="Sykes S."/>
            <person name="Wortman J."/>
            <person name="Nusbaum C."/>
            <person name="Birren B."/>
        </authorList>
    </citation>
    <scope>NUCLEOTIDE SEQUENCE [LARGE SCALE GENOMIC DNA]</scope>
    <source>
        <strain evidence="7">MINIMUS1</strain>
    </source>
</reference>
<reference evidence="6" key="2">
    <citation type="submission" date="2020-05" db="UniProtKB">
        <authorList>
            <consortium name="EnsemblMetazoa"/>
        </authorList>
    </citation>
    <scope>IDENTIFICATION</scope>
    <source>
        <strain evidence="6">MINIMUS1</strain>
    </source>
</reference>
<evidence type="ECO:0000256" key="2">
    <source>
        <dbReference type="ARBA" id="ARBA00022729"/>
    </source>
</evidence>
<dbReference type="InterPro" id="IPR051093">
    <property type="entry name" value="Neuroligin/BSAL"/>
</dbReference>
<evidence type="ECO:0000256" key="3">
    <source>
        <dbReference type="ARBA" id="ARBA00023180"/>
    </source>
</evidence>
<proteinExistence type="inferred from homology"/>
<feature type="signal peptide" evidence="4">
    <location>
        <begin position="1"/>
        <end position="32"/>
    </location>
</feature>
<evidence type="ECO:0000256" key="4">
    <source>
        <dbReference type="SAM" id="SignalP"/>
    </source>
</evidence>
<dbReference type="InterPro" id="IPR029058">
    <property type="entry name" value="AB_hydrolase_fold"/>
</dbReference>
<dbReference type="InterPro" id="IPR019819">
    <property type="entry name" value="Carboxylesterase_B_CS"/>
</dbReference>
<dbReference type="PROSITE" id="PS00941">
    <property type="entry name" value="CARBOXYLESTERASE_B_2"/>
    <property type="match status" value="1"/>
</dbReference>
<dbReference type="SUPFAM" id="SSF53474">
    <property type="entry name" value="alpha/beta-Hydrolases"/>
    <property type="match status" value="1"/>
</dbReference>
<evidence type="ECO:0000259" key="5">
    <source>
        <dbReference type="Pfam" id="PF00135"/>
    </source>
</evidence>
<sequence length="274" mass="30140">MKALGRRADGRQHDRQLTVVFLLLTLWLSGTSRLLPSGVAGTGAVPAGSLNNITYSNSLVKTKYGPLRGIVFRTVPVVVEGFLGVPYASPPIGSLRYMPPVTPSTWKSPRLVDRFAPVCPQKLPKLDGTDAGVLGDLPIDRLKQLRRLVPTLVNQSEDCLYLNLYVPHADDTAHRPDHLKPSIVYIHGESYEWNTGNHYDGSTLAMNGNVIVVTINFRLGVLGKCEAPRTPCANFPTTLFHSFFPTAMGLTVLISGSSLDKYLHLMFFFSESFE</sequence>
<dbReference type="PANTHER" id="PTHR43903">
    <property type="entry name" value="NEUROLIGIN"/>
    <property type="match status" value="1"/>
</dbReference>
<dbReference type="STRING" id="112268.A0A1Y9IVG0"/>
<keyword evidence="7" id="KW-1185">Reference proteome</keyword>
<dbReference type="Pfam" id="PF00135">
    <property type="entry name" value="COesterase"/>
    <property type="match status" value="1"/>
</dbReference>
<name>A0A1Y9IVG0_9DIPT</name>
<evidence type="ECO:0000313" key="7">
    <source>
        <dbReference type="Proteomes" id="UP000075920"/>
    </source>
</evidence>
<dbReference type="Gene3D" id="3.40.50.1820">
    <property type="entry name" value="alpha/beta hydrolase"/>
    <property type="match status" value="1"/>
</dbReference>
<dbReference type="VEuPathDB" id="VectorBase:AMIN015793"/>
<dbReference type="InterPro" id="IPR002018">
    <property type="entry name" value="CarbesteraseB"/>
</dbReference>
<keyword evidence="2 4" id="KW-0732">Signal</keyword>
<organism evidence="6 7">
    <name type="scientific">Anopheles minimus</name>
    <dbReference type="NCBI Taxonomy" id="112268"/>
    <lineage>
        <taxon>Eukaryota</taxon>
        <taxon>Metazoa</taxon>
        <taxon>Ecdysozoa</taxon>
        <taxon>Arthropoda</taxon>
        <taxon>Hexapoda</taxon>
        <taxon>Insecta</taxon>
        <taxon>Pterygota</taxon>
        <taxon>Neoptera</taxon>
        <taxon>Endopterygota</taxon>
        <taxon>Diptera</taxon>
        <taxon>Nematocera</taxon>
        <taxon>Culicoidea</taxon>
        <taxon>Culicidae</taxon>
        <taxon>Anophelinae</taxon>
        <taxon>Anopheles</taxon>
    </lineage>
</organism>
<evidence type="ECO:0000313" key="6">
    <source>
        <dbReference type="EnsemblMetazoa" id="AMIN015793-PA"/>
    </source>
</evidence>
<comment type="similarity">
    <text evidence="1">Belongs to the type-B carboxylesterase/lipase family.</text>
</comment>
<dbReference type="EnsemblMetazoa" id="AMIN015793-RA">
    <property type="protein sequence ID" value="AMIN015793-PA"/>
    <property type="gene ID" value="AMIN015793"/>
</dbReference>
<evidence type="ECO:0000256" key="1">
    <source>
        <dbReference type="ARBA" id="ARBA00005964"/>
    </source>
</evidence>
<feature type="domain" description="Carboxylesterase type B" evidence="5">
    <location>
        <begin position="58"/>
        <end position="223"/>
    </location>
</feature>
<accession>A0A1Y9IVG0</accession>
<protein>
    <submittedName>
        <fullName evidence="6">COesterase domain-containing protein</fullName>
    </submittedName>
</protein>